<evidence type="ECO:0000256" key="6">
    <source>
        <dbReference type="ARBA" id="ARBA00022840"/>
    </source>
</evidence>
<evidence type="ECO:0000256" key="1">
    <source>
        <dbReference type="ARBA" id="ARBA00012513"/>
    </source>
</evidence>
<keyword evidence="4" id="KW-0547">Nucleotide-binding</keyword>
<comment type="caution">
    <text evidence="9">The sequence shown here is derived from an EMBL/GenBank/DDBJ whole genome shotgun (WGS) entry which is preliminary data.</text>
</comment>
<dbReference type="InterPro" id="IPR000719">
    <property type="entry name" value="Prot_kinase_dom"/>
</dbReference>
<evidence type="ECO:0000313" key="9">
    <source>
        <dbReference type="EMBL" id="MFF4776891.1"/>
    </source>
</evidence>
<dbReference type="InterPro" id="IPR011009">
    <property type="entry name" value="Kinase-like_dom_sf"/>
</dbReference>
<dbReference type="CDD" id="cd14014">
    <property type="entry name" value="STKc_PknB_like"/>
    <property type="match status" value="1"/>
</dbReference>
<evidence type="ECO:0000259" key="8">
    <source>
        <dbReference type="PROSITE" id="PS50011"/>
    </source>
</evidence>
<evidence type="ECO:0000256" key="3">
    <source>
        <dbReference type="ARBA" id="ARBA00022679"/>
    </source>
</evidence>
<feature type="compositionally biased region" description="Low complexity" evidence="7">
    <location>
        <begin position="286"/>
        <end position="306"/>
    </location>
</feature>
<evidence type="ECO:0000313" key="10">
    <source>
        <dbReference type="Proteomes" id="UP001602119"/>
    </source>
</evidence>
<reference evidence="9 10" key="1">
    <citation type="submission" date="2024-10" db="EMBL/GenBank/DDBJ databases">
        <title>The Natural Products Discovery Center: Release of the First 8490 Sequenced Strains for Exploring Actinobacteria Biosynthetic Diversity.</title>
        <authorList>
            <person name="Kalkreuter E."/>
            <person name="Kautsar S.A."/>
            <person name="Yang D."/>
            <person name="Bader C.D."/>
            <person name="Teijaro C.N."/>
            <person name="Fluegel L."/>
            <person name="Davis C.M."/>
            <person name="Simpson J.R."/>
            <person name="Lauterbach L."/>
            <person name="Steele A.D."/>
            <person name="Gui C."/>
            <person name="Meng S."/>
            <person name="Li G."/>
            <person name="Viehrig K."/>
            <person name="Ye F."/>
            <person name="Su P."/>
            <person name="Kiefer A.F."/>
            <person name="Nichols A."/>
            <person name="Cepeda A.J."/>
            <person name="Yan W."/>
            <person name="Fan B."/>
            <person name="Jiang Y."/>
            <person name="Adhikari A."/>
            <person name="Zheng C.-J."/>
            <person name="Schuster L."/>
            <person name="Cowan T.M."/>
            <person name="Smanski M.J."/>
            <person name="Chevrette M.G."/>
            <person name="De Carvalho L.P.S."/>
            <person name="Shen B."/>
        </authorList>
    </citation>
    <scope>NUCLEOTIDE SEQUENCE [LARGE SCALE GENOMIC DNA]</scope>
    <source>
        <strain evidence="9 10">NPDC001281</strain>
    </source>
</reference>
<organism evidence="9 10">
    <name type="scientific">Microtetraspora fusca</name>
    <dbReference type="NCBI Taxonomy" id="1997"/>
    <lineage>
        <taxon>Bacteria</taxon>
        <taxon>Bacillati</taxon>
        <taxon>Actinomycetota</taxon>
        <taxon>Actinomycetes</taxon>
        <taxon>Streptosporangiales</taxon>
        <taxon>Streptosporangiaceae</taxon>
        <taxon>Microtetraspora</taxon>
    </lineage>
</organism>
<dbReference type="PANTHER" id="PTHR43289:SF6">
    <property type="entry name" value="SERINE_THREONINE-PROTEIN KINASE NEKL-3"/>
    <property type="match status" value="1"/>
</dbReference>
<keyword evidence="5 9" id="KW-0418">Kinase</keyword>
<keyword evidence="2" id="KW-0723">Serine/threonine-protein kinase</keyword>
<dbReference type="PANTHER" id="PTHR43289">
    <property type="entry name" value="MITOGEN-ACTIVATED PROTEIN KINASE KINASE KINASE 20-RELATED"/>
    <property type="match status" value="1"/>
</dbReference>
<protein>
    <recommendedName>
        <fullName evidence="1">non-specific serine/threonine protein kinase</fullName>
        <ecNumber evidence="1">2.7.11.1</ecNumber>
    </recommendedName>
</protein>
<dbReference type="Gene3D" id="1.10.510.10">
    <property type="entry name" value="Transferase(Phosphotransferase) domain 1"/>
    <property type="match status" value="1"/>
</dbReference>
<dbReference type="PROSITE" id="PS50011">
    <property type="entry name" value="PROTEIN_KINASE_DOM"/>
    <property type="match status" value="1"/>
</dbReference>
<feature type="region of interest" description="Disordered" evidence="7">
    <location>
        <begin position="282"/>
        <end position="321"/>
    </location>
</feature>
<sequence length="519" mass="54052">MLLAGRYRLLETLGAGGAGTVWRARDEMLHRDVAVKDIRVPPGLTEEARRAFGGQAIHEARSAARLSHPAIVVIHDVVLDQDRPWIVMDLIPGRSLDGVIKEGGPLPTRRVAEIGLRLLDALSAAHAQGILHHDVKPANVLLDEHGQALLADFGIAVPSAAGDTFGPAPSGAWERDTSLTTAGSPGYAAPERLSGGAATPASDLWSLAATLYTAVEGRAPFERELAAAVTAAVLLRDPRAPERAGPVLGPLLLAMLAKDPAARPSLDAVREALCAVATARGPAPVPAAHPTAGAPAARSAPSSPVSGTLPTAPSRRGTARPAKRKPLLIVSAVVVILAGTGTAGWLALRPSASSSESTSGAVRFAAVPDPCALLTDAQATELLGGPTETSAAEGECAWRFRKSGIVWRSVTLLLRVEHSGEAARLSLASRRSVQASLKGIAFPETRYGVRDVPGSGVEGFAQDVSNSFQKSTTSTVWFRVDNLIAEVRYHRLDGPAVTPAVRRTAERAAQLAAEAIGRS</sequence>
<keyword evidence="10" id="KW-1185">Reference proteome</keyword>
<dbReference type="EMBL" id="JBIAXI010000020">
    <property type="protein sequence ID" value="MFF4776891.1"/>
    <property type="molecule type" value="Genomic_DNA"/>
</dbReference>
<dbReference type="SUPFAM" id="SSF56112">
    <property type="entry name" value="Protein kinase-like (PK-like)"/>
    <property type="match status" value="1"/>
</dbReference>
<feature type="domain" description="Protein kinase" evidence="8">
    <location>
        <begin position="7"/>
        <end position="292"/>
    </location>
</feature>
<name>A0ABW6VC37_MICFU</name>
<dbReference type="InterPro" id="IPR008271">
    <property type="entry name" value="Ser/Thr_kinase_AS"/>
</dbReference>
<dbReference type="Gene3D" id="3.30.200.20">
    <property type="entry name" value="Phosphorylase Kinase, domain 1"/>
    <property type="match status" value="1"/>
</dbReference>
<evidence type="ECO:0000256" key="2">
    <source>
        <dbReference type="ARBA" id="ARBA00022527"/>
    </source>
</evidence>
<dbReference type="RefSeq" id="WP_387345311.1">
    <property type="nucleotide sequence ID" value="NZ_JBIAXI010000020.1"/>
</dbReference>
<keyword evidence="6" id="KW-0067">ATP-binding</keyword>
<gene>
    <name evidence="9" type="ORF">ACFY05_28910</name>
</gene>
<evidence type="ECO:0000256" key="4">
    <source>
        <dbReference type="ARBA" id="ARBA00022741"/>
    </source>
</evidence>
<dbReference type="Proteomes" id="UP001602119">
    <property type="component" value="Unassembled WGS sequence"/>
</dbReference>
<dbReference type="GO" id="GO:0004674">
    <property type="term" value="F:protein serine/threonine kinase activity"/>
    <property type="evidence" value="ECO:0007669"/>
    <property type="project" value="UniProtKB-EC"/>
</dbReference>
<dbReference type="PROSITE" id="PS00108">
    <property type="entry name" value="PROTEIN_KINASE_ST"/>
    <property type="match status" value="1"/>
</dbReference>
<proteinExistence type="predicted"/>
<dbReference type="Pfam" id="PF00069">
    <property type="entry name" value="Pkinase"/>
    <property type="match status" value="1"/>
</dbReference>
<dbReference type="SMART" id="SM00220">
    <property type="entry name" value="S_TKc"/>
    <property type="match status" value="1"/>
</dbReference>
<feature type="region of interest" description="Disordered" evidence="7">
    <location>
        <begin position="169"/>
        <end position="194"/>
    </location>
</feature>
<dbReference type="EC" id="2.7.11.1" evidence="1"/>
<evidence type="ECO:0000256" key="7">
    <source>
        <dbReference type="SAM" id="MobiDB-lite"/>
    </source>
</evidence>
<evidence type="ECO:0000256" key="5">
    <source>
        <dbReference type="ARBA" id="ARBA00022777"/>
    </source>
</evidence>
<accession>A0ABW6VC37</accession>
<keyword evidence="3 9" id="KW-0808">Transferase</keyword>